<proteinExistence type="predicted"/>
<evidence type="ECO:0000259" key="4">
    <source>
        <dbReference type="Pfam" id="PF05592"/>
    </source>
</evidence>
<keyword evidence="9" id="KW-0326">Glycosidase</keyword>
<evidence type="ECO:0000259" key="5">
    <source>
        <dbReference type="Pfam" id="PF08531"/>
    </source>
</evidence>
<dbReference type="GO" id="GO:0030596">
    <property type="term" value="F:alpha-L-rhamnosidase activity"/>
    <property type="evidence" value="ECO:0007669"/>
    <property type="project" value="UniProtKB-EC"/>
</dbReference>
<comment type="caution">
    <text evidence="9">The sequence shown here is derived from an EMBL/GenBank/DDBJ whole genome shotgun (WGS) entry which is preliminary data.</text>
</comment>
<dbReference type="InterPro" id="IPR013737">
    <property type="entry name" value="Bac_rhamnosid_N"/>
</dbReference>
<dbReference type="InterPro" id="IPR016007">
    <property type="entry name" value="Alpha_rhamnosid"/>
</dbReference>
<name>A0ABS4U1Y5_9PSEU</name>
<dbReference type="Pfam" id="PF17389">
    <property type="entry name" value="Bac_rhamnosid6H"/>
    <property type="match status" value="1"/>
</dbReference>
<dbReference type="Gene3D" id="2.60.120.260">
    <property type="entry name" value="Galactose-binding domain-like"/>
    <property type="match status" value="2"/>
</dbReference>
<dbReference type="InterPro" id="IPR013783">
    <property type="entry name" value="Ig-like_fold"/>
</dbReference>
<feature type="domain" description="Bacterial alpha-L-rhamnosidase N-terminal" evidence="5">
    <location>
        <begin position="327"/>
        <end position="496"/>
    </location>
</feature>
<evidence type="ECO:0000313" key="10">
    <source>
        <dbReference type="Proteomes" id="UP001519332"/>
    </source>
</evidence>
<dbReference type="SUPFAM" id="SSF48208">
    <property type="entry name" value="Six-hairpin glycosidases"/>
    <property type="match status" value="1"/>
</dbReference>
<dbReference type="InterPro" id="IPR008902">
    <property type="entry name" value="Rhamnosid_concanavalin"/>
</dbReference>
<evidence type="ECO:0000259" key="7">
    <source>
        <dbReference type="Pfam" id="PF17389"/>
    </source>
</evidence>
<dbReference type="PANTHER" id="PTHR33307">
    <property type="entry name" value="ALPHA-RHAMNOSIDASE (EUROFUNG)"/>
    <property type="match status" value="1"/>
</dbReference>
<evidence type="ECO:0000256" key="2">
    <source>
        <dbReference type="ARBA" id="ARBA00012652"/>
    </source>
</evidence>
<organism evidence="9 10">
    <name type="scientific">Kibdelosporangium banguiense</name>
    <dbReference type="NCBI Taxonomy" id="1365924"/>
    <lineage>
        <taxon>Bacteria</taxon>
        <taxon>Bacillati</taxon>
        <taxon>Actinomycetota</taxon>
        <taxon>Actinomycetes</taxon>
        <taxon>Pseudonocardiales</taxon>
        <taxon>Pseudonocardiaceae</taxon>
        <taxon>Kibdelosporangium</taxon>
    </lineage>
</organism>
<reference evidence="9 10" key="1">
    <citation type="submission" date="2021-03" db="EMBL/GenBank/DDBJ databases">
        <title>Sequencing the genomes of 1000 actinobacteria strains.</title>
        <authorList>
            <person name="Klenk H.-P."/>
        </authorList>
    </citation>
    <scope>NUCLEOTIDE SEQUENCE [LARGE SCALE GENOMIC DNA]</scope>
    <source>
        <strain evidence="9 10">DSM 46670</strain>
    </source>
</reference>
<dbReference type="Gene3D" id="2.60.420.10">
    <property type="entry name" value="Maltose phosphorylase, domain 3"/>
    <property type="match status" value="1"/>
</dbReference>
<dbReference type="InterPro" id="IPR018905">
    <property type="entry name" value="A-galactase_NEW3"/>
</dbReference>
<dbReference type="Gene3D" id="2.60.40.10">
    <property type="entry name" value="Immunoglobulins"/>
    <property type="match status" value="3"/>
</dbReference>
<dbReference type="RefSeq" id="WP_209647318.1">
    <property type="nucleotide sequence ID" value="NZ_JAGINW010000001.1"/>
</dbReference>
<feature type="domain" description="Alpha-L-rhamnosidase six-hairpin glycosidase" evidence="7">
    <location>
        <begin position="611"/>
        <end position="950"/>
    </location>
</feature>
<keyword evidence="3 9" id="KW-0378">Hydrolase</keyword>
<dbReference type="SUPFAM" id="SSF49265">
    <property type="entry name" value="Fibronectin type III"/>
    <property type="match status" value="1"/>
</dbReference>
<evidence type="ECO:0000259" key="8">
    <source>
        <dbReference type="Pfam" id="PF17390"/>
    </source>
</evidence>
<dbReference type="InterPro" id="IPR012341">
    <property type="entry name" value="6hp_glycosidase-like_sf"/>
</dbReference>
<dbReference type="Pfam" id="PF10633">
    <property type="entry name" value="NPCBM_assoc"/>
    <property type="match status" value="1"/>
</dbReference>
<dbReference type="Pfam" id="PF17390">
    <property type="entry name" value="Bac_rhamnosid_C"/>
    <property type="match status" value="1"/>
</dbReference>
<feature type="domain" description="Alpha-L-rhamnosidase C-terminal" evidence="8">
    <location>
        <begin position="952"/>
        <end position="1023"/>
    </location>
</feature>
<feature type="domain" description="Alpha-L-rhamnosidase concanavalin-like" evidence="4">
    <location>
        <begin position="507"/>
        <end position="603"/>
    </location>
</feature>
<comment type="catalytic activity">
    <reaction evidence="1">
        <text>Hydrolysis of terminal non-reducing alpha-L-rhamnose residues in alpha-L-rhamnosides.</text>
        <dbReference type="EC" id="3.2.1.40"/>
    </reaction>
</comment>
<evidence type="ECO:0000256" key="1">
    <source>
        <dbReference type="ARBA" id="ARBA00001445"/>
    </source>
</evidence>
<accession>A0ABS4U1Y5</accession>
<dbReference type="Gene3D" id="2.60.120.560">
    <property type="entry name" value="Exo-inulinase, domain 1"/>
    <property type="match status" value="1"/>
</dbReference>
<dbReference type="Gene3D" id="1.50.10.10">
    <property type="match status" value="1"/>
</dbReference>
<dbReference type="Proteomes" id="UP001519332">
    <property type="component" value="Unassembled WGS sequence"/>
</dbReference>
<dbReference type="EC" id="3.2.1.40" evidence="2"/>
<dbReference type="InterPro" id="IPR008928">
    <property type="entry name" value="6-hairpin_glycosidase_sf"/>
</dbReference>
<protein>
    <recommendedName>
        <fullName evidence="2">alpha-L-rhamnosidase</fullName>
        <ecNumber evidence="2">3.2.1.40</ecNumber>
    </recommendedName>
</protein>
<dbReference type="InterPro" id="IPR036116">
    <property type="entry name" value="FN3_sf"/>
</dbReference>
<evidence type="ECO:0000259" key="6">
    <source>
        <dbReference type="Pfam" id="PF10633"/>
    </source>
</evidence>
<dbReference type="Pfam" id="PF08531">
    <property type="entry name" value="Bac_rhamnosid_N"/>
    <property type="match status" value="1"/>
</dbReference>
<dbReference type="InterPro" id="IPR035396">
    <property type="entry name" value="Bac_rhamnosid6H"/>
</dbReference>
<sequence length="1521" mass="163424">MPAYSDMSSSGLRVDGLSANGRVDPVGIDGRNPSLGWRLASSERAVVQRAYEIRVGRAPGANDVWSSGKVLSARQVDVAYEGPALKPATRYYWSVRAWNGRGVASPWSADAFFETGLLTAADWGGAQWIARPRVDEVDKWTDYVANVDFKVDNAALGVFLRASDANNGYMWQVSVVEAQPTLRPHRKVNGGYTLLGSVNLASFGFTNDQLRTGRHTIRFDVVGSTIKTTLDGVLVDTRSDSTFAKGYLGFRVHDAAKEQGTVYDAVVTRPDGTVLLDTDFPAGRNPFAGGELTGSALVVSGTTDALYDPNARSMPLLRKSFDTVARKKIASARVYASGLGLYRLTINGKAVGDQLLTPGWTDYNKRIQSQTYDATALLGNGGNVIGAALAEGWWAGKVGIGWSRQYGDTPALVAKLRIVYTDGSVQWIDTDGSWKVGDGPFVRADLQDGETYDARLEPAGWNRQGFNDANWLPAANMQSKTALLVPQTDEPVRATEVLPARKMTEPTPGAYVYDLGQNMVGVSRLKLTGQAGQTVRIRYAEVLNKNGTLYTDNFRTAKVTDRYVFAGSGTVTYEPTFTQHGFRYIEITGVSTPPALADVKGVVWGSNLRPTGTLRTSDGMLNQLVSNISWSQRGNFLSIPTDTPARDERLGWTGDISLFAPTANYLVDTRAFLSHWMADVRTSQHPNGDLPAVVPSPQGVFAESGVGWSDVMITVPYSVWRAYGDVSILRENYDAMKKFFAFTRNSAGPDLLEPGRTTFFTNDWLNLNDPTVQGVIGTAYYAENARMMAESAQVLGDAAAANDYKALSADIRRAFTQAYVAADGTVAGNSQTGYAMALAMHLVSDQSLIGKVGEKFVAKLARTDFHLTTGFIGTPLLLPSLSIIGRDDLAYKMLLHKDYPSWGYEVANGATTMWERWNSIMPDGSFGPVDMNSFNHYAYGAVGDWMFQNIGGLSALEPGYKRSRIAPAISGGLTEGSGQFDSVYGRLSSSWKAHDGTIDLNVTVPVNTTAEVHVPTKTRWAVTEGGRPAATASGVRFLRMEDGAAVFEVGSGSYSFGIATVLGGIGEATDATKQLCSQLGRPDALIAQWWTLQMQWSLESAWNAYTIGKNQAAAAEVHQALARVGDLRRWTAFQLSRGRITAAEAATIQSLLDRIDKELSQASGLLLGAVAKIELPTAEWFPGSTIPVTIAVTNGGTDNLASLATTLAAPAGWDVRPPSGKPTLVRPGQTARLQYAVRVPTDAVPGTVQLQGTVRYDYRGSTASLPVAASPTVQAPVTVASVALSPTKVQPGDALTASVKLTNRTTVPFKQKLTIETPTGWTTPPAVSYDIAAGATVTVPVKIDVPLTVTQGAATIAATIGAMPEERGSATATVELVNPPPNIVDHVDLGDTASETAHGLTASPSSGVNTEAGLTRRYTNNSASDGWFEIDLNVPAGKPFVIRAIETYDSAQFKTYDVTLDGKPALQRRFQRTESGNGTVTYQFLVQPSADTADGKVRLRFQDAPGDYDPSIADVWSVQLN</sequence>
<evidence type="ECO:0000313" key="9">
    <source>
        <dbReference type="EMBL" id="MBP2330678.1"/>
    </source>
</evidence>
<gene>
    <name evidence="9" type="ORF">JOF56_011063</name>
</gene>
<dbReference type="Pfam" id="PF25788">
    <property type="entry name" value="Ig_Rha78A_N"/>
    <property type="match status" value="1"/>
</dbReference>
<dbReference type="Pfam" id="PF05592">
    <property type="entry name" value="Bac_rhamnosid"/>
    <property type="match status" value="1"/>
</dbReference>
<evidence type="ECO:0000256" key="3">
    <source>
        <dbReference type="ARBA" id="ARBA00022801"/>
    </source>
</evidence>
<feature type="domain" description="Alpha-galactosidase NEW3" evidence="6">
    <location>
        <begin position="1182"/>
        <end position="1256"/>
    </location>
</feature>
<dbReference type="InterPro" id="IPR035398">
    <property type="entry name" value="Bac_rhamnosid_C"/>
</dbReference>
<keyword evidence="10" id="KW-1185">Reference proteome</keyword>
<dbReference type="EMBL" id="JAGINW010000001">
    <property type="protein sequence ID" value="MBP2330678.1"/>
    <property type="molecule type" value="Genomic_DNA"/>
</dbReference>
<dbReference type="PANTHER" id="PTHR33307:SF6">
    <property type="entry name" value="ALPHA-RHAMNOSIDASE (EUROFUNG)-RELATED"/>
    <property type="match status" value="1"/>
</dbReference>